<reference evidence="1 2" key="1">
    <citation type="submission" date="2020-08" db="EMBL/GenBank/DDBJ databases">
        <title>Sequencing the genomes of 1000 actinobacteria strains.</title>
        <authorList>
            <person name="Klenk H.-P."/>
        </authorList>
    </citation>
    <scope>NUCLEOTIDE SEQUENCE [LARGE SCALE GENOMIC DNA]</scope>
    <source>
        <strain evidence="1 2">DSM 43023</strain>
    </source>
</reference>
<dbReference type="EMBL" id="JACHJU010000001">
    <property type="protein sequence ID" value="MBB4937761.1"/>
    <property type="molecule type" value="Genomic_DNA"/>
</dbReference>
<dbReference type="AlphaFoldDB" id="A0A7W7RT89"/>
<comment type="caution">
    <text evidence="1">The sequence shown here is derived from an EMBL/GenBank/DDBJ whole genome shotgun (WGS) entry which is preliminary data.</text>
</comment>
<evidence type="ECO:0000313" key="1">
    <source>
        <dbReference type="EMBL" id="MBB4937761.1"/>
    </source>
</evidence>
<dbReference type="Proteomes" id="UP000534286">
    <property type="component" value="Unassembled WGS sequence"/>
</dbReference>
<evidence type="ECO:0000313" key="2">
    <source>
        <dbReference type="Proteomes" id="UP000534286"/>
    </source>
</evidence>
<name>A0A7W7RT89_9ACTN</name>
<keyword evidence="2" id="KW-1185">Reference proteome</keyword>
<organism evidence="1 2">
    <name type="scientific">Streptosporangium album</name>
    <dbReference type="NCBI Taxonomy" id="47479"/>
    <lineage>
        <taxon>Bacteria</taxon>
        <taxon>Bacillati</taxon>
        <taxon>Actinomycetota</taxon>
        <taxon>Actinomycetes</taxon>
        <taxon>Streptosporangiales</taxon>
        <taxon>Streptosporangiaceae</taxon>
        <taxon>Streptosporangium</taxon>
    </lineage>
</organism>
<sequence>MRRSRSDSVSRRAVVVVMRWSGRSTRDRPAIGSGVVRAPAGLLRDALIAATLDGREVPMTGLTRLNGAGASPP</sequence>
<accession>A0A7W7RT89</accession>
<gene>
    <name evidence="1" type="ORF">FHR32_002066</name>
</gene>
<proteinExistence type="predicted"/>
<protein>
    <submittedName>
        <fullName evidence="1">Uncharacterized protein</fullName>
    </submittedName>
</protein>
<dbReference type="RefSeq" id="WP_184754083.1">
    <property type="nucleotide sequence ID" value="NZ_BAABEK010000026.1"/>
</dbReference>